<dbReference type="Proteomes" id="UP000325577">
    <property type="component" value="Linkage Group LG14"/>
</dbReference>
<reference evidence="1 2" key="1">
    <citation type="submission" date="2019-09" db="EMBL/GenBank/DDBJ databases">
        <title>A chromosome-level genome assembly of the Chinese tupelo Nyssa sinensis.</title>
        <authorList>
            <person name="Yang X."/>
            <person name="Kang M."/>
            <person name="Yang Y."/>
            <person name="Xiong H."/>
            <person name="Wang M."/>
            <person name="Zhang Z."/>
            <person name="Wang Z."/>
            <person name="Wu H."/>
            <person name="Ma T."/>
            <person name="Liu J."/>
            <person name="Xi Z."/>
        </authorList>
    </citation>
    <scope>NUCLEOTIDE SEQUENCE [LARGE SCALE GENOMIC DNA]</scope>
    <source>
        <strain evidence="1">J267</strain>
        <tissue evidence="1">Leaf</tissue>
    </source>
</reference>
<sequence>MINSRIYDVTVIAKPKAMGKDKKVVWEKLMNARIVYLTLFVHDNGVRLVASATPLGVLRTVEAKGIRGLSKADRKIYAPPAGSGFV</sequence>
<dbReference type="AlphaFoldDB" id="A0A5J5BA68"/>
<keyword evidence="2" id="KW-1185">Reference proteome</keyword>
<proteinExistence type="predicted"/>
<dbReference type="EMBL" id="CM018037">
    <property type="protein sequence ID" value="KAA8539528.1"/>
    <property type="molecule type" value="Genomic_DNA"/>
</dbReference>
<dbReference type="OrthoDB" id="1742278at2759"/>
<name>A0A5J5BA68_9ASTE</name>
<organism evidence="1 2">
    <name type="scientific">Nyssa sinensis</name>
    <dbReference type="NCBI Taxonomy" id="561372"/>
    <lineage>
        <taxon>Eukaryota</taxon>
        <taxon>Viridiplantae</taxon>
        <taxon>Streptophyta</taxon>
        <taxon>Embryophyta</taxon>
        <taxon>Tracheophyta</taxon>
        <taxon>Spermatophyta</taxon>
        <taxon>Magnoliopsida</taxon>
        <taxon>eudicotyledons</taxon>
        <taxon>Gunneridae</taxon>
        <taxon>Pentapetalae</taxon>
        <taxon>asterids</taxon>
        <taxon>Cornales</taxon>
        <taxon>Nyssaceae</taxon>
        <taxon>Nyssa</taxon>
    </lineage>
</organism>
<protein>
    <submittedName>
        <fullName evidence="1">Uncharacterized protein</fullName>
    </submittedName>
</protein>
<accession>A0A5J5BA68</accession>
<gene>
    <name evidence="1" type="ORF">F0562_026220</name>
</gene>
<evidence type="ECO:0000313" key="1">
    <source>
        <dbReference type="EMBL" id="KAA8539528.1"/>
    </source>
</evidence>
<evidence type="ECO:0000313" key="2">
    <source>
        <dbReference type="Proteomes" id="UP000325577"/>
    </source>
</evidence>